<dbReference type="PANTHER" id="PTHR43205:SF7">
    <property type="entry name" value="PROSTAGLANDIN REDUCTASE 1"/>
    <property type="match status" value="1"/>
</dbReference>
<dbReference type="Pfam" id="PF00107">
    <property type="entry name" value="ADH_zinc_N"/>
    <property type="match status" value="1"/>
</dbReference>
<accession>A0A2S5TE24</accession>
<dbReference type="Gene3D" id="3.40.50.720">
    <property type="entry name" value="NAD(P)-binding Rossmann-like Domain"/>
    <property type="match status" value="1"/>
</dbReference>
<gene>
    <name evidence="3" type="ORF">C3942_13220</name>
</gene>
<dbReference type="SMART" id="SM00829">
    <property type="entry name" value="PKS_ER"/>
    <property type="match status" value="1"/>
</dbReference>
<dbReference type="FunFam" id="3.40.50.720:FF:000121">
    <property type="entry name" value="Prostaglandin reductase 2"/>
    <property type="match status" value="1"/>
</dbReference>
<dbReference type="InterPro" id="IPR041694">
    <property type="entry name" value="ADH_N_2"/>
</dbReference>
<dbReference type="EMBL" id="PSNW01000007">
    <property type="protein sequence ID" value="PPE73235.1"/>
    <property type="molecule type" value="Genomic_DNA"/>
</dbReference>
<dbReference type="Gene3D" id="3.90.180.10">
    <property type="entry name" value="Medium-chain alcohol dehydrogenases, catalytic domain"/>
    <property type="match status" value="1"/>
</dbReference>
<dbReference type="PANTHER" id="PTHR43205">
    <property type="entry name" value="PROSTAGLANDIN REDUCTASE"/>
    <property type="match status" value="1"/>
</dbReference>
<evidence type="ECO:0000259" key="2">
    <source>
        <dbReference type="SMART" id="SM00829"/>
    </source>
</evidence>
<dbReference type="SUPFAM" id="SSF51735">
    <property type="entry name" value="NAD(P)-binding Rossmann-fold domains"/>
    <property type="match status" value="1"/>
</dbReference>
<dbReference type="InterPro" id="IPR020843">
    <property type="entry name" value="ER"/>
</dbReference>
<evidence type="ECO:0000256" key="1">
    <source>
        <dbReference type="ARBA" id="ARBA00023002"/>
    </source>
</evidence>
<dbReference type="OrthoDB" id="9805663at2"/>
<dbReference type="InterPro" id="IPR011032">
    <property type="entry name" value="GroES-like_sf"/>
</dbReference>
<keyword evidence="1" id="KW-0560">Oxidoreductase</keyword>
<reference evidence="3 4" key="1">
    <citation type="submission" date="2018-02" db="EMBL/GenBank/DDBJ databases">
        <title>Genome sequencing of Solimonas sp. HR-BB.</title>
        <authorList>
            <person name="Lee Y."/>
            <person name="Jeon C.O."/>
        </authorList>
    </citation>
    <scope>NUCLEOTIDE SEQUENCE [LARGE SCALE GENOMIC DNA]</scope>
    <source>
        <strain evidence="3 4">HR-BB</strain>
    </source>
</reference>
<dbReference type="Pfam" id="PF16884">
    <property type="entry name" value="ADH_N_2"/>
    <property type="match status" value="1"/>
</dbReference>
<dbReference type="CDD" id="cd05288">
    <property type="entry name" value="PGDH"/>
    <property type="match status" value="1"/>
</dbReference>
<evidence type="ECO:0000313" key="3">
    <source>
        <dbReference type="EMBL" id="PPE73235.1"/>
    </source>
</evidence>
<organism evidence="3 4">
    <name type="scientific">Solimonas fluminis</name>
    <dbReference type="NCBI Taxonomy" id="2086571"/>
    <lineage>
        <taxon>Bacteria</taxon>
        <taxon>Pseudomonadati</taxon>
        <taxon>Pseudomonadota</taxon>
        <taxon>Gammaproteobacteria</taxon>
        <taxon>Nevskiales</taxon>
        <taxon>Nevskiaceae</taxon>
        <taxon>Solimonas</taxon>
    </lineage>
</organism>
<dbReference type="AlphaFoldDB" id="A0A2S5TE24"/>
<comment type="caution">
    <text evidence="3">The sequence shown here is derived from an EMBL/GenBank/DDBJ whole genome shotgun (WGS) entry which is preliminary data.</text>
</comment>
<feature type="domain" description="Enoyl reductase (ER)" evidence="2">
    <location>
        <begin position="18"/>
        <end position="333"/>
    </location>
</feature>
<keyword evidence="4" id="KW-1185">Reference proteome</keyword>
<dbReference type="Proteomes" id="UP000238220">
    <property type="component" value="Unassembled WGS sequence"/>
</dbReference>
<dbReference type="InterPro" id="IPR036291">
    <property type="entry name" value="NAD(P)-bd_dom_sf"/>
</dbReference>
<evidence type="ECO:0000313" key="4">
    <source>
        <dbReference type="Proteomes" id="UP000238220"/>
    </source>
</evidence>
<proteinExistence type="predicted"/>
<dbReference type="InterPro" id="IPR045010">
    <property type="entry name" value="MDR_fam"/>
</dbReference>
<dbReference type="InterPro" id="IPR013149">
    <property type="entry name" value="ADH-like_C"/>
</dbReference>
<dbReference type="GO" id="GO:0016628">
    <property type="term" value="F:oxidoreductase activity, acting on the CH-CH group of donors, NAD or NADP as acceptor"/>
    <property type="evidence" value="ECO:0007669"/>
    <property type="project" value="InterPro"/>
</dbReference>
<name>A0A2S5TE24_9GAMM</name>
<dbReference type="RefSeq" id="WP_104230831.1">
    <property type="nucleotide sequence ID" value="NZ_PSNW01000007.1"/>
</dbReference>
<protein>
    <submittedName>
        <fullName evidence="3">NADP-dependent oxidoreductase</fullName>
    </submittedName>
</protein>
<dbReference type="SUPFAM" id="SSF50129">
    <property type="entry name" value="GroES-like"/>
    <property type="match status" value="1"/>
</dbReference>
<sequence>MTTTRRWYFNRKPSRDLEADTLQLREDRLPEPQQGEVLLRSIYLSMDATNRLWLGDWDLYMDPIREGEPMKGFTLAEVMVSRHPGFPKGSLVAGLLPWSEFAISDGSGLSIVPRIPGLKLADAFGVLAIAGPTALVGLMEIGRPKAGDTVVVTAAAGAVGMLVGQIARIHGCRTIGIAGGAEKCGWLTSEFGYDHAIDYKRENVVERLRQLAPQGVDVHFENVGGEMLDAGLTVMKDFGSVVICGLISTYNSNAGDRIPGPYMFRNLIMRRLRVQGFVILDYAERYPEYQQQLAQWMLEGRLNFRLDVTQGIDTALDALKMLYTGANKGKVLVQIGADPS</sequence>